<feature type="transmembrane region" description="Helical" evidence="2">
    <location>
        <begin position="61"/>
        <end position="79"/>
    </location>
</feature>
<dbReference type="Proteomes" id="UP000663937">
    <property type="component" value="Chromosome"/>
</dbReference>
<accession>A0A8A4ZHW1</accession>
<evidence type="ECO:0000313" key="3">
    <source>
        <dbReference type="EMBL" id="QTE30107.1"/>
    </source>
</evidence>
<dbReference type="AlphaFoldDB" id="A0A8A4ZHW1"/>
<reference evidence="3" key="1">
    <citation type="submission" date="2021-03" db="EMBL/GenBank/DDBJ databases">
        <title>Pengzhenrongella sicca gen. nov., sp. nov., a new member of suborder Micrococcineae isolated from High-Arctic tundra soil.</title>
        <authorList>
            <person name="Peng F."/>
        </authorList>
    </citation>
    <scope>NUCLEOTIDE SEQUENCE</scope>
    <source>
        <strain evidence="3">LRZ-2</strain>
    </source>
</reference>
<keyword evidence="2" id="KW-0812">Transmembrane</keyword>
<dbReference type="KEGG" id="psic:J4E96_03555"/>
<organism evidence="3 4">
    <name type="scientific">Pengzhenrongella sicca</name>
    <dbReference type="NCBI Taxonomy" id="2819238"/>
    <lineage>
        <taxon>Bacteria</taxon>
        <taxon>Bacillati</taxon>
        <taxon>Actinomycetota</taxon>
        <taxon>Actinomycetes</taxon>
        <taxon>Micrococcales</taxon>
        <taxon>Pengzhenrongella</taxon>
    </lineage>
</organism>
<evidence type="ECO:0000256" key="1">
    <source>
        <dbReference type="SAM" id="MobiDB-lite"/>
    </source>
</evidence>
<keyword evidence="2" id="KW-1133">Transmembrane helix</keyword>
<evidence type="ECO:0000313" key="4">
    <source>
        <dbReference type="Proteomes" id="UP000663937"/>
    </source>
</evidence>
<name>A0A8A4ZHW1_9MICO</name>
<evidence type="ECO:0000256" key="2">
    <source>
        <dbReference type="SAM" id="Phobius"/>
    </source>
</evidence>
<proteinExistence type="predicted"/>
<gene>
    <name evidence="3" type="ORF">J4E96_03555</name>
</gene>
<protein>
    <submittedName>
        <fullName evidence="3">Uncharacterized protein</fullName>
    </submittedName>
</protein>
<dbReference type="RefSeq" id="WP_227424423.1">
    <property type="nucleotide sequence ID" value="NZ_CP071868.1"/>
</dbReference>
<keyword evidence="4" id="KW-1185">Reference proteome</keyword>
<feature type="region of interest" description="Disordered" evidence="1">
    <location>
        <begin position="36"/>
        <end position="56"/>
    </location>
</feature>
<feature type="transmembrane region" description="Helical" evidence="2">
    <location>
        <begin position="85"/>
        <end position="103"/>
    </location>
</feature>
<sequence length="114" mass="12780">MPTNLDETLRGISDPLVRAEMVNGIRVSTKRHGVVHPGELGALHDAEDDQDDERDRERPRGLISVLMVVGGPVVLGLAYLLVEGYHVAVAEWWQIALITLFWVRETIRNWGRTG</sequence>
<keyword evidence="2" id="KW-0472">Membrane</keyword>
<dbReference type="EMBL" id="CP071868">
    <property type="protein sequence ID" value="QTE30107.1"/>
    <property type="molecule type" value="Genomic_DNA"/>
</dbReference>